<dbReference type="Pfam" id="PF00449">
    <property type="entry name" value="Urease_alpha"/>
    <property type="match status" value="1"/>
</dbReference>
<evidence type="ECO:0000313" key="10">
    <source>
        <dbReference type="EMBL" id="KAJ5264755.1"/>
    </source>
</evidence>
<feature type="domain" description="Urease" evidence="9">
    <location>
        <begin position="300"/>
        <end position="617"/>
    </location>
</feature>
<feature type="binding site" evidence="7">
    <location>
        <position position="390"/>
    </location>
    <ligand>
        <name>substrate</name>
    </ligand>
</feature>
<feature type="non-terminal residue" evidence="10">
    <location>
        <position position="617"/>
    </location>
</feature>
<dbReference type="EMBL" id="JAPVEB010000004">
    <property type="protein sequence ID" value="KAJ5264755.1"/>
    <property type="molecule type" value="Genomic_DNA"/>
</dbReference>
<dbReference type="InterPro" id="IPR017951">
    <property type="entry name" value="Urease_asu_c"/>
</dbReference>
<sequence length="617" mass="66094">MADGSLLQATLRRVPELVNASWYRKLQPLTALVLKDALHSGSYSVADLMKTGQHILGRRHVHPSVAGTLTQLQIAGTFETGTRPITVEEPISTDDGDINMALYGCFLPAPVKDSFPQQRIGLRAHEDARLDMAGGFGPKTVTLTEIGGLDAIKGGSSLAIGTIEHTRASIVVQRLQKAGYRHTPEVTEKKSDIEPCSMDRLKYALAYGPTVGDSIRLGSTDLWVQASGRSDAECPDLAIVNAVVIDWTDIPKADIGVKDGVIVGIGNAGNPGTMDAVSSTMVIGSNTDIIDAKGKIVTVCGIDTHVHLICPQQASEAMASGITTMFGGGAGPSTSCQAANCSMSKTYIKQMIEACDQFPMNYGIIGKGSDSGKLGLYDQCDAGVVGLKLHEDFGCTPSTIDTCLSICEEQDIQCQIHTDSLNESGFIEHTVATFEGRTVHCTTSKAQEETTTPMRTTPNMSFTTNTVEEHRDMAATCHRLSKSNPDDVSFLDSRIRSKTMAAEDVLHDIGAISIMSSDSQAMGRCGEVIVCTRKTAHLNKPQRGALLEDKGTGADNHRVKRYISKYTINPALAQGINHAVGNMEVGKLADMVLWEPSDFGVEPCQVIKKGFIAFAQM</sequence>
<dbReference type="InterPro" id="IPR036463">
    <property type="entry name" value="Urease_gamma_sf"/>
</dbReference>
<organism evidence="10 11">
    <name type="scientific">Penicillium chrysogenum</name>
    <name type="common">Penicillium notatum</name>
    <dbReference type="NCBI Taxonomy" id="5076"/>
    <lineage>
        <taxon>Eukaryota</taxon>
        <taxon>Fungi</taxon>
        <taxon>Dikarya</taxon>
        <taxon>Ascomycota</taxon>
        <taxon>Pezizomycotina</taxon>
        <taxon>Eurotiomycetes</taxon>
        <taxon>Eurotiomycetidae</taxon>
        <taxon>Eurotiales</taxon>
        <taxon>Aspergillaceae</taxon>
        <taxon>Penicillium</taxon>
        <taxon>Penicillium chrysogenum species complex</taxon>
    </lineage>
</organism>
<dbReference type="Gene3D" id="2.30.40.10">
    <property type="entry name" value="Urease, subunit C, domain 1"/>
    <property type="match status" value="2"/>
</dbReference>
<dbReference type="Gene3D" id="3.30.280.10">
    <property type="entry name" value="Urease, gamma-like subunit"/>
    <property type="match status" value="1"/>
</dbReference>
<feature type="active site" description="Proton donor" evidence="7">
    <location>
        <position position="478"/>
    </location>
</feature>
<comment type="cofactor">
    <cofactor evidence="1">
        <name>Ni cation</name>
        <dbReference type="ChEBI" id="CHEBI:25516"/>
    </cofactor>
</comment>
<dbReference type="InterPro" id="IPR011059">
    <property type="entry name" value="Metal-dep_hydrolase_composite"/>
</dbReference>
<evidence type="ECO:0000256" key="3">
    <source>
        <dbReference type="ARBA" id="ARBA00012934"/>
    </source>
</evidence>
<evidence type="ECO:0000256" key="2">
    <source>
        <dbReference type="ARBA" id="ARBA00004897"/>
    </source>
</evidence>
<dbReference type="PANTHER" id="PTHR43440">
    <property type="entry name" value="UREASE"/>
    <property type="match status" value="1"/>
</dbReference>
<dbReference type="PROSITE" id="PS51368">
    <property type="entry name" value="UREASE_3"/>
    <property type="match status" value="1"/>
</dbReference>
<dbReference type="NCBIfam" id="NF009686">
    <property type="entry name" value="PRK13207.1"/>
    <property type="match status" value="1"/>
</dbReference>
<proteinExistence type="inferred from homology"/>
<accession>A0ABQ8WDS3</accession>
<protein>
    <recommendedName>
        <fullName evidence="3">urease</fullName>
        <ecNumber evidence="3">3.5.1.5</ecNumber>
    </recommendedName>
</protein>
<name>A0ABQ8WDS3_PENCH</name>
<dbReference type="PRINTS" id="PR01752">
    <property type="entry name" value="UREASE"/>
</dbReference>
<reference evidence="10 11" key="1">
    <citation type="journal article" date="2023" name="IMA Fungus">
        <title>Comparative genomic study of the Penicillium genus elucidates a diverse pangenome and 15 lateral gene transfer events.</title>
        <authorList>
            <person name="Petersen C."/>
            <person name="Sorensen T."/>
            <person name="Nielsen M.R."/>
            <person name="Sondergaard T.E."/>
            <person name="Sorensen J.L."/>
            <person name="Fitzpatrick D.A."/>
            <person name="Frisvad J.C."/>
            <person name="Nielsen K.L."/>
        </authorList>
    </citation>
    <scope>NUCLEOTIDE SEQUENCE [LARGE SCALE GENOMIC DNA]</scope>
    <source>
        <strain evidence="10 11">IBT 3361</strain>
    </source>
</reference>
<keyword evidence="5" id="KW-0479">Metal-binding</keyword>
<keyword evidence="11" id="KW-1185">Reference proteome</keyword>
<dbReference type="InterPro" id="IPR011612">
    <property type="entry name" value="Urease_alpha_N_dom"/>
</dbReference>
<dbReference type="Gene3D" id="3.20.20.140">
    <property type="entry name" value="Metal-dependent hydrolases"/>
    <property type="match status" value="1"/>
</dbReference>
<dbReference type="SUPFAM" id="SSF51338">
    <property type="entry name" value="Composite domain of metallo-dependent hydrolases"/>
    <property type="match status" value="1"/>
</dbReference>
<evidence type="ECO:0000256" key="8">
    <source>
        <dbReference type="RuleBase" id="RU004158"/>
    </source>
</evidence>
<comment type="caution">
    <text evidence="10">The sequence shown here is derived from an EMBL/GenBank/DDBJ whole genome shotgun (WGS) entry which is preliminary data.</text>
</comment>
<dbReference type="SUPFAM" id="SSF54111">
    <property type="entry name" value="Urease, gamma-subunit"/>
    <property type="match status" value="1"/>
</dbReference>
<dbReference type="EC" id="3.5.1.5" evidence="3"/>
<evidence type="ECO:0000256" key="7">
    <source>
        <dbReference type="PROSITE-ProRule" id="PRU00700"/>
    </source>
</evidence>
<dbReference type="InterPro" id="IPR032466">
    <property type="entry name" value="Metal_Hydrolase"/>
</dbReference>
<dbReference type="InterPro" id="IPR005848">
    <property type="entry name" value="Urease_asu"/>
</dbReference>
<dbReference type="SUPFAM" id="SSF51556">
    <property type="entry name" value="Metallo-dependent hydrolases"/>
    <property type="match status" value="1"/>
</dbReference>
<evidence type="ECO:0000256" key="1">
    <source>
        <dbReference type="ARBA" id="ARBA00001948"/>
    </source>
</evidence>
<gene>
    <name evidence="10" type="ORF">N7505_007548</name>
</gene>
<evidence type="ECO:0000256" key="4">
    <source>
        <dbReference type="ARBA" id="ARBA00022596"/>
    </source>
</evidence>
<dbReference type="Proteomes" id="UP001220256">
    <property type="component" value="Unassembled WGS sequence"/>
</dbReference>
<dbReference type="Pfam" id="PF01979">
    <property type="entry name" value="Amidohydro_1"/>
    <property type="match status" value="1"/>
</dbReference>
<dbReference type="Gene3D" id="2.10.150.10">
    <property type="entry name" value="Urease, beta subunit"/>
    <property type="match status" value="1"/>
</dbReference>
<dbReference type="InterPro" id="IPR050112">
    <property type="entry name" value="Urease_alpha_subunit"/>
</dbReference>
<evidence type="ECO:0000259" key="9">
    <source>
        <dbReference type="PROSITE" id="PS51368"/>
    </source>
</evidence>
<dbReference type="InterPro" id="IPR002026">
    <property type="entry name" value="Urease_gamma/gamma-beta_su"/>
</dbReference>
<comment type="similarity">
    <text evidence="8">Belongs to the metallo-dependent hydrolases superfamily. Urease alpha subunit family.</text>
</comment>
<comment type="pathway">
    <text evidence="2">Nitrogen metabolism; urea degradation; CO(2) and NH(3) from urea (urease route): step 1/1.</text>
</comment>
<dbReference type="Pfam" id="PF00547">
    <property type="entry name" value="Urease_gamma"/>
    <property type="match status" value="1"/>
</dbReference>
<evidence type="ECO:0000313" key="11">
    <source>
        <dbReference type="Proteomes" id="UP001220256"/>
    </source>
</evidence>
<dbReference type="InterPro" id="IPR036461">
    <property type="entry name" value="Urease_betasu_sf"/>
</dbReference>
<keyword evidence="4" id="KW-0533">Nickel</keyword>
<dbReference type="InterPro" id="IPR006680">
    <property type="entry name" value="Amidohydro-rel"/>
</dbReference>
<dbReference type="PANTHER" id="PTHR43440:SF1">
    <property type="entry name" value="UREASE"/>
    <property type="match status" value="1"/>
</dbReference>
<evidence type="ECO:0000256" key="5">
    <source>
        <dbReference type="ARBA" id="ARBA00022723"/>
    </source>
</evidence>
<keyword evidence="6 7" id="KW-0378">Hydrolase</keyword>
<evidence type="ECO:0000256" key="6">
    <source>
        <dbReference type="ARBA" id="ARBA00022801"/>
    </source>
</evidence>